<proteinExistence type="predicted"/>
<evidence type="ECO:0000256" key="1">
    <source>
        <dbReference type="SAM" id="MobiDB-lite"/>
    </source>
</evidence>
<dbReference type="CDD" id="cd16430">
    <property type="entry name" value="TraB"/>
    <property type="match status" value="1"/>
</dbReference>
<organism evidence="2 3">
    <name type="scientific">Aeromonas caviae</name>
    <name type="common">Aeromonas punctata</name>
    <dbReference type="NCBI Taxonomy" id="648"/>
    <lineage>
        <taxon>Bacteria</taxon>
        <taxon>Pseudomonadati</taxon>
        <taxon>Pseudomonadota</taxon>
        <taxon>Gammaproteobacteria</taxon>
        <taxon>Aeromonadales</taxon>
        <taxon>Aeromonadaceae</taxon>
        <taxon>Aeromonas</taxon>
    </lineage>
</organism>
<dbReference type="AlphaFoldDB" id="A0ABD0B823"/>
<dbReference type="RefSeq" id="WP_190284487.1">
    <property type="nucleotide sequence ID" value="NZ_AP024404.1"/>
</dbReference>
<reference evidence="2 3" key="1">
    <citation type="submission" date="2021-07" db="EMBL/GenBank/DDBJ databases">
        <title>Draft genome sequence of carbapenem-resistant Aeromonas spp. in Japan.</title>
        <authorList>
            <person name="Maehana S."/>
            <person name="Suzuki M."/>
            <person name="Kitasato H."/>
        </authorList>
    </citation>
    <scope>NUCLEOTIDE SEQUENCE [LARGE SCALE GENOMIC DNA]</scope>
    <source>
        <strain evidence="2 3">KAM382</strain>
    </source>
</reference>
<dbReference type="EMBL" id="BPOP01000022">
    <property type="protein sequence ID" value="GJB92317.1"/>
    <property type="molecule type" value="Genomic_DNA"/>
</dbReference>
<dbReference type="InterPro" id="IPR005498">
    <property type="entry name" value="T4SS_VirB10/TraB/TrbI"/>
</dbReference>
<feature type="region of interest" description="Disordered" evidence="1">
    <location>
        <begin position="102"/>
        <end position="166"/>
    </location>
</feature>
<gene>
    <name evidence="2" type="ORF">KAM382_23780</name>
</gene>
<evidence type="ECO:0000313" key="3">
    <source>
        <dbReference type="Proteomes" id="UP000737420"/>
    </source>
</evidence>
<name>A0ABD0B823_AERCA</name>
<evidence type="ECO:0000313" key="2">
    <source>
        <dbReference type="EMBL" id="GJB92317.1"/>
    </source>
</evidence>
<comment type="caution">
    <text evidence="2">The sequence shown here is derived from an EMBL/GenBank/DDBJ whole genome shotgun (WGS) entry which is preliminary data.</text>
</comment>
<sequence length="408" mass="43331">MSFQELKTNVQNWWYLKDSKTRTAYTKYASVALIISGLLWMYYGSKGAEQAPVESQATDTNTVELPPKDSLDADIRENVATQIEASKAETKAMIAEALRGIEASPPNGFPGTPVSTPAPDSKASEPAQNEEADLGQTNGEAQPFSYPDPPASTPVDGGQAPGEQGPRFSYIGGISNDGLPSNNDGIVEGPAGKKSKSLIQLPVGFMRARLLVGVNALVGEFAQENPQTLMFRVQAPAQLPNSIKMNLRGCFTIANVHGNLSAERIFVLPVSMHCMTMDGKTIVEGQIKGFVSDKDGKRDMAAHVVSRAGSLLASAVFAKTVEGFANVAAQDGYETNTSALGSVQTLKSDEMAKTAVTKGVSGGVSELGSYLLDLAKQTSPVLETGPGKEVTLFVQETAELEIKEVRIQ</sequence>
<accession>A0ABD0B823</accession>
<dbReference type="Proteomes" id="UP000737420">
    <property type="component" value="Unassembled WGS sequence"/>
</dbReference>
<protein>
    <submittedName>
        <fullName evidence="2">Conjugal transfer protein TraB</fullName>
    </submittedName>
</protein>
<dbReference type="Pfam" id="PF03743">
    <property type="entry name" value="TrbI"/>
    <property type="match status" value="1"/>
</dbReference>